<dbReference type="Proteomes" id="UP000095039">
    <property type="component" value="Unassembled WGS sequence"/>
</dbReference>
<dbReference type="GO" id="GO:0006629">
    <property type="term" value="P:lipid metabolic process"/>
    <property type="evidence" value="ECO:0007669"/>
    <property type="project" value="InterPro"/>
</dbReference>
<sequence length="279" mass="31451">MAKVIVLIHGRSNKPAPATLKDNWIEAIQEGLRANTSLTSLGDTKIEMAYYADLHYTGGPVNDVDNSEPYKEAALGSIKRYKKGFFDRIRKLSGDWIEGVVDSVEEYSGVFSHLARSVAKKLLRDLGKYYSQPTFRRSVNNRLEDILKKHRDDEVILVSHSMGTIIAYEVLRDMGKTGYQIDHFITMGSPLGMAAVQGNMLNHRNQLRTPSCVTKSWANFSDPGDYVCIDTHLADDYSRNSTNIGVKDHLVCNDYPNNEHKSYGYLRTPEFSEHLASLL</sequence>
<name>A0A1E5C3A2_9GAMM</name>
<evidence type="ECO:0000313" key="2">
    <source>
        <dbReference type="Proteomes" id="UP000095039"/>
    </source>
</evidence>
<keyword evidence="2" id="KW-1185">Reference proteome</keyword>
<dbReference type="Pfam" id="PF02450">
    <property type="entry name" value="LCAT"/>
    <property type="match status" value="1"/>
</dbReference>
<dbReference type="InterPro" id="IPR003386">
    <property type="entry name" value="LACT/PDAT_acylTrfase"/>
</dbReference>
<dbReference type="RefSeq" id="WP_016960977.1">
    <property type="nucleotide sequence ID" value="NZ_AJWN02000071.1"/>
</dbReference>
<accession>A0A1E5C3A2</accession>
<dbReference type="AlphaFoldDB" id="A0A1E5C3A2"/>
<evidence type="ECO:0000313" key="1">
    <source>
        <dbReference type="EMBL" id="OEE59997.1"/>
    </source>
</evidence>
<comment type="caution">
    <text evidence="1">The sequence shown here is derived from an EMBL/GenBank/DDBJ whole genome shotgun (WGS) entry which is preliminary data.</text>
</comment>
<evidence type="ECO:0008006" key="3">
    <source>
        <dbReference type="Google" id="ProtNLM"/>
    </source>
</evidence>
<dbReference type="GO" id="GO:0008374">
    <property type="term" value="F:O-acyltransferase activity"/>
    <property type="evidence" value="ECO:0007669"/>
    <property type="project" value="InterPro"/>
</dbReference>
<gene>
    <name evidence="1" type="ORF">A1OK_12565</name>
</gene>
<protein>
    <recommendedName>
        <fullName evidence="3">Alpha/beta hydrolase</fullName>
    </recommendedName>
</protein>
<dbReference type="Gene3D" id="3.40.50.1820">
    <property type="entry name" value="alpha/beta hydrolase"/>
    <property type="match status" value="1"/>
</dbReference>
<proteinExistence type="predicted"/>
<dbReference type="EMBL" id="AJWN02000071">
    <property type="protein sequence ID" value="OEE59997.1"/>
    <property type="molecule type" value="Genomic_DNA"/>
</dbReference>
<organism evidence="1 2">
    <name type="scientific">Enterovibrio norvegicus FF-454</name>
    <dbReference type="NCBI Taxonomy" id="1185651"/>
    <lineage>
        <taxon>Bacteria</taxon>
        <taxon>Pseudomonadati</taxon>
        <taxon>Pseudomonadota</taxon>
        <taxon>Gammaproteobacteria</taxon>
        <taxon>Vibrionales</taxon>
        <taxon>Vibrionaceae</taxon>
        <taxon>Enterovibrio</taxon>
    </lineage>
</organism>
<dbReference type="SUPFAM" id="SSF53474">
    <property type="entry name" value="alpha/beta-Hydrolases"/>
    <property type="match status" value="1"/>
</dbReference>
<dbReference type="InterPro" id="IPR029058">
    <property type="entry name" value="AB_hydrolase_fold"/>
</dbReference>
<reference evidence="1 2" key="1">
    <citation type="journal article" date="2012" name="Science">
        <title>Ecological populations of bacteria act as socially cohesive units of antibiotic production and resistance.</title>
        <authorList>
            <person name="Cordero O.X."/>
            <person name="Wildschutte H."/>
            <person name="Kirkup B."/>
            <person name="Proehl S."/>
            <person name="Ngo L."/>
            <person name="Hussain F."/>
            <person name="Le Roux F."/>
            <person name="Mincer T."/>
            <person name="Polz M.F."/>
        </authorList>
    </citation>
    <scope>NUCLEOTIDE SEQUENCE [LARGE SCALE GENOMIC DNA]</scope>
    <source>
        <strain evidence="1 2">FF-454</strain>
    </source>
</reference>